<keyword evidence="6 12" id="KW-0067">ATP-binding</keyword>
<dbReference type="Gene3D" id="1.20.5.4820">
    <property type="match status" value="1"/>
</dbReference>
<dbReference type="Gene3D" id="1.10.10.820">
    <property type="match status" value="1"/>
</dbReference>
<dbReference type="SMART" id="SM00242">
    <property type="entry name" value="MYSc"/>
    <property type="match status" value="1"/>
</dbReference>
<dbReference type="RefSeq" id="XP_022242754.1">
    <property type="nucleotide sequence ID" value="XM_022387046.1"/>
</dbReference>
<dbReference type="Proteomes" id="UP000694941">
    <property type="component" value="Unplaced"/>
</dbReference>
<dbReference type="PROSITE" id="PS51456">
    <property type="entry name" value="MYOSIN_MOTOR"/>
    <property type="match status" value="1"/>
</dbReference>
<dbReference type="GeneID" id="106460352"/>
<evidence type="ECO:0000259" key="15">
    <source>
        <dbReference type="PROSITE" id="PS51456"/>
    </source>
</evidence>
<dbReference type="InterPro" id="IPR027417">
    <property type="entry name" value="P-loop_NTPase"/>
</dbReference>
<dbReference type="Gene3D" id="3.40.850.10">
    <property type="entry name" value="Kinesin motor domain"/>
    <property type="match status" value="1"/>
</dbReference>
<feature type="compositionally biased region" description="Polar residues" evidence="13">
    <location>
        <begin position="1365"/>
        <end position="1374"/>
    </location>
</feature>
<comment type="subcellular location">
    <subcellularLocation>
        <location evidence="2">Cell projection</location>
    </subcellularLocation>
    <subcellularLocation>
        <location evidence="1">Cytoplasm</location>
        <location evidence="1">Cytoskeleton</location>
    </subcellularLocation>
</comment>
<dbReference type="SUPFAM" id="SSF52540">
    <property type="entry name" value="P-loop containing nucleoside triphosphate hydrolases"/>
    <property type="match status" value="1"/>
</dbReference>
<gene>
    <name evidence="17" type="primary">LOC106460352</name>
</gene>
<evidence type="ECO:0000256" key="6">
    <source>
        <dbReference type="ARBA" id="ARBA00022840"/>
    </source>
</evidence>
<sequence>MVEDAEQNTVSNGHTNLDVNSLPSPEDTLTLIEVIGEGARGIVHKAKNLKTERFVAVKVVKHVPRNYTLIEAEHKALSKLIEHFCFPDFYGTFYKVGLDNGDEVWFAIELCKGGNAAQLVQRLRADEKFLDEIHIAYILKEVLKGLQILHNEKTAHRDVQAANILFTEDGYVRLVDLGLSCSLEENSDSQVHCVGSPWWMAPEVIAFNDCNLNYDCRCDVWSLGITAIELADGHPPLGNVHLNGVMLKTVRNPPPTLKNPRDWSEIFNDFINECLTRNFDYRPCVEELMKHPFLTQLPTSDTHVAVELQHLIQKTCNQSKPNTFTHMVSVLGSWFVEAWDDEPKQLLIDDVAALHDITEDAVIKHLEGRFKEDQFYTCCGDILIILNPFVMPNELSEKFYPMYQGKTFSDNPPHLFAVSDRTYQDMLHQQCHQTIVLLGESGSGKSTAASWLLKHLVFLGTYVNPGVNEKLLQIFPILDAFGNAHTPCNSSSSRCARHIELSFNRMGKITGATVFMYLLETWRITSIWPGNFNFHVFYYFYDGMRAAGQLEEFGLNEEGPQCHRYLWGMRPDHSDRNKEMFNSLFNSFASLAFSNSDRNKEMFNSLFNSFASLAFSNEEISTVWNCLAAIILLGDLKFVKVGLVTEVNNTKILEKIGSLLSINEFQLLRVFTSCTSLIRGICMSHGNTVEDAVKKRDIIVRLLYSRLVDWVVNMVTKQLSFSAIVYGDFHSISIADYLGFEDIKNNSFEQLVSNMIAEQNLCHFNRHVFEKEMDDSRMEDIKFQGIQHADNRPLLDLFLYRPGGILDVVHHVTRQPVTDVHIIESLKNTVSNTKFLADEGLIFMVKHTFDNVAYSVEGFVDKNCEKVPPEAILAFSRSINSKVKEMFTQPLTKTGNLSLKTESRVKVKENNRQRGLQASSRGVIPQNAQANPSKALNLYQTFSELLKCITKGSPHFVFCLRSNRQSNSNCFSYEDVQSQISSLNITNTAMVKQKGYSHRIPFEEFLKRYQYLTFDFDEKVEITRENCRLLLLRLSLTGWHVGRTKVFLKYYHIEYLSHLYEHHVRKIVKIQALIRAFLTRRKKLKEQNNICTNHVSKPMNSEGIDSQNDLQHASVPEENQDTNLIQGRETFCSSEGDKAAYIIQTYFKKWRMKTMFEVVQKYSAARNAEIIYFSQQVHLYNQEMHHNLYQSQLAVDVTKVKPTVKGYMEALCRALPIRVLKLRTPLRLQDITFEDTSHMCETGCVSERNSSILSTAATEELLKMEENWDTPLNKALPLRFNTKDLLKENIPNNHLIPSTVDAVEETNHDDHNVSVDQPQNTYLKPMKGSHKYMTVPHFHGENKLTGEFSSLRHRKPQHFHASPSYKKSLSNSNLENKDEKPSVKFGLKQWNTNQHNENKPDTTIKTDAGPKNMASDEDVSSEKKMSVTESNTPHINIIKAEEFELMPGILMSGPSAEL</sequence>
<dbReference type="Pfam" id="PF00063">
    <property type="entry name" value="Myosin_head"/>
    <property type="match status" value="1"/>
</dbReference>
<evidence type="ECO:0000313" key="17">
    <source>
        <dbReference type="RefSeq" id="XP_022242754.1"/>
    </source>
</evidence>
<feature type="region of interest" description="Actin-binding" evidence="12">
    <location>
        <begin position="942"/>
        <end position="964"/>
    </location>
</feature>
<feature type="region of interest" description="Disordered" evidence="13">
    <location>
        <begin position="1"/>
        <end position="22"/>
    </location>
</feature>
<keyword evidence="7 12" id="KW-0518">Myosin</keyword>
<dbReference type="PRINTS" id="PR00193">
    <property type="entry name" value="MYOSINHEAVY"/>
</dbReference>
<evidence type="ECO:0000256" key="2">
    <source>
        <dbReference type="ARBA" id="ARBA00004316"/>
    </source>
</evidence>
<keyword evidence="5 12" id="KW-0547">Nucleotide-binding</keyword>
<dbReference type="InterPro" id="IPR000719">
    <property type="entry name" value="Prot_kinase_dom"/>
</dbReference>
<dbReference type="InterPro" id="IPR011009">
    <property type="entry name" value="Kinase-like_dom_sf"/>
</dbReference>
<dbReference type="PANTHER" id="PTHR46256:SF2">
    <property type="entry name" value="NEITHER INACTIVATION NOR AFTERPOTENTIAL PROTEIN C"/>
    <property type="match status" value="1"/>
</dbReference>
<keyword evidence="9 12" id="KW-0009">Actin-binding</keyword>
<evidence type="ECO:0000256" key="11">
    <source>
        <dbReference type="ARBA" id="ARBA00023273"/>
    </source>
</evidence>
<evidence type="ECO:0000256" key="3">
    <source>
        <dbReference type="ARBA" id="ARBA00022490"/>
    </source>
</evidence>
<feature type="domain" description="Myosin motor" evidence="15">
    <location>
        <begin position="346"/>
        <end position="1061"/>
    </location>
</feature>
<evidence type="ECO:0000256" key="13">
    <source>
        <dbReference type="SAM" id="MobiDB-lite"/>
    </source>
</evidence>
<reference evidence="17" key="1">
    <citation type="submission" date="2025-08" db="UniProtKB">
        <authorList>
            <consortium name="RefSeq"/>
        </authorList>
    </citation>
    <scope>IDENTIFICATION</scope>
    <source>
        <tissue evidence="17">Muscle</tissue>
    </source>
</reference>
<proteinExistence type="inferred from homology"/>
<protein>
    <submittedName>
        <fullName evidence="17">Neither inactivation nor afterpotential protein C-like</fullName>
    </submittedName>
</protein>
<dbReference type="InterPro" id="IPR001609">
    <property type="entry name" value="Myosin_head_motor_dom-like"/>
</dbReference>
<dbReference type="Gene3D" id="1.10.510.10">
    <property type="entry name" value="Transferase(Phosphotransferase) domain 1"/>
    <property type="match status" value="1"/>
</dbReference>
<accession>A0ABM1SGJ9</accession>
<evidence type="ECO:0000256" key="1">
    <source>
        <dbReference type="ARBA" id="ARBA00004245"/>
    </source>
</evidence>
<dbReference type="Pfam" id="PF00069">
    <property type="entry name" value="Pkinase"/>
    <property type="match status" value="1"/>
</dbReference>
<feature type="region of interest" description="Disordered" evidence="13">
    <location>
        <begin position="1355"/>
        <end position="1430"/>
    </location>
</feature>
<evidence type="ECO:0000256" key="7">
    <source>
        <dbReference type="ARBA" id="ARBA00023123"/>
    </source>
</evidence>
<dbReference type="Gene3D" id="1.20.58.530">
    <property type="match status" value="1"/>
</dbReference>
<dbReference type="PROSITE" id="PS50096">
    <property type="entry name" value="IQ"/>
    <property type="match status" value="1"/>
</dbReference>
<keyword evidence="16" id="KW-1185">Reference proteome</keyword>
<dbReference type="Gene3D" id="1.20.120.720">
    <property type="entry name" value="Myosin VI head, motor domain, U50 subdomain"/>
    <property type="match status" value="1"/>
</dbReference>
<dbReference type="PANTHER" id="PTHR46256">
    <property type="entry name" value="AGAP011099-PA"/>
    <property type="match status" value="1"/>
</dbReference>
<feature type="domain" description="Protein kinase" evidence="14">
    <location>
        <begin position="29"/>
        <end position="294"/>
    </location>
</feature>
<keyword evidence="4" id="KW-0677">Repeat</keyword>
<organism evidence="16 17">
    <name type="scientific">Limulus polyphemus</name>
    <name type="common">Atlantic horseshoe crab</name>
    <dbReference type="NCBI Taxonomy" id="6850"/>
    <lineage>
        <taxon>Eukaryota</taxon>
        <taxon>Metazoa</taxon>
        <taxon>Ecdysozoa</taxon>
        <taxon>Arthropoda</taxon>
        <taxon>Chelicerata</taxon>
        <taxon>Merostomata</taxon>
        <taxon>Xiphosura</taxon>
        <taxon>Limulidae</taxon>
        <taxon>Limulus</taxon>
    </lineage>
</organism>
<evidence type="ECO:0000256" key="8">
    <source>
        <dbReference type="ARBA" id="ARBA00023175"/>
    </source>
</evidence>
<evidence type="ECO:0000256" key="9">
    <source>
        <dbReference type="ARBA" id="ARBA00023203"/>
    </source>
</evidence>
<dbReference type="InterPro" id="IPR052409">
    <property type="entry name" value="Myosin-III_kinase_activity"/>
</dbReference>
<evidence type="ECO:0000259" key="14">
    <source>
        <dbReference type="PROSITE" id="PS50011"/>
    </source>
</evidence>
<comment type="similarity">
    <text evidence="12">Belongs to the TRAFAC class myosin-kinesin ATPase superfamily. Myosin family.</text>
</comment>
<dbReference type="SUPFAM" id="SSF56112">
    <property type="entry name" value="Protein kinase-like (PK-like)"/>
    <property type="match status" value="1"/>
</dbReference>
<dbReference type="PROSITE" id="PS50011">
    <property type="entry name" value="PROTEIN_KINASE_DOM"/>
    <property type="match status" value="1"/>
</dbReference>
<name>A0ABM1SGJ9_LIMPO</name>
<feature type="compositionally biased region" description="Polar residues" evidence="13">
    <location>
        <begin position="7"/>
        <end position="22"/>
    </location>
</feature>
<evidence type="ECO:0000256" key="4">
    <source>
        <dbReference type="ARBA" id="ARBA00022737"/>
    </source>
</evidence>
<evidence type="ECO:0000256" key="12">
    <source>
        <dbReference type="PROSITE-ProRule" id="PRU00782"/>
    </source>
</evidence>
<keyword evidence="3" id="KW-0963">Cytoplasm</keyword>
<keyword evidence="8 12" id="KW-0505">Motor protein</keyword>
<evidence type="ECO:0000313" key="16">
    <source>
        <dbReference type="Proteomes" id="UP000694941"/>
    </source>
</evidence>
<keyword evidence="10" id="KW-0206">Cytoskeleton</keyword>
<evidence type="ECO:0000256" key="10">
    <source>
        <dbReference type="ARBA" id="ARBA00023212"/>
    </source>
</evidence>
<evidence type="ECO:0000256" key="5">
    <source>
        <dbReference type="ARBA" id="ARBA00022741"/>
    </source>
</evidence>
<keyword evidence="11" id="KW-0966">Cell projection</keyword>
<feature type="binding site" evidence="12">
    <location>
        <begin position="439"/>
        <end position="446"/>
    </location>
    <ligand>
        <name>ATP</name>
        <dbReference type="ChEBI" id="CHEBI:30616"/>
    </ligand>
</feature>
<dbReference type="InterPro" id="IPR036961">
    <property type="entry name" value="Kinesin_motor_dom_sf"/>
</dbReference>